<proteinExistence type="predicted"/>
<dbReference type="SUPFAM" id="SSF56112">
    <property type="entry name" value="Protein kinase-like (PK-like)"/>
    <property type="match status" value="1"/>
</dbReference>
<protein>
    <submittedName>
        <fullName evidence="2 3">Tyrosine-protein kinase SRK2</fullName>
    </submittedName>
</protein>
<dbReference type="Proteomes" id="UP000030765">
    <property type="component" value="Unassembled WGS sequence"/>
</dbReference>
<feature type="domain" description="Protein kinase" evidence="1">
    <location>
        <begin position="1"/>
        <end position="129"/>
    </location>
</feature>
<organism evidence="2">
    <name type="scientific">Anopheles sinensis</name>
    <name type="common">Mosquito</name>
    <dbReference type="NCBI Taxonomy" id="74873"/>
    <lineage>
        <taxon>Eukaryota</taxon>
        <taxon>Metazoa</taxon>
        <taxon>Ecdysozoa</taxon>
        <taxon>Arthropoda</taxon>
        <taxon>Hexapoda</taxon>
        <taxon>Insecta</taxon>
        <taxon>Pterygota</taxon>
        <taxon>Neoptera</taxon>
        <taxon>Endopterygota</taxon>
        <taxon>Diptera</taxon>
        <taxon>Nematocera</taxon>
        <taxon>Culicoidea</taxon>
        <taxon>Culicidae</taxon>
        <taxon>Anophelinae</taxon>
        <taxon>Anopheles</taxon>
    </lineage>
</organism>
<dbReference type="OMA" id="NDPAKEM"/>
<dbReference type="GO" id="GO:0005886">
    <property type="term" value="C:plasma membrane"/>
    <property type="evidence" value="ECO:0007669"/>
    <property type="project" value="TreeGrafter"/>
</dbReference>
<name>A0A084VG69_ANOSI</name>
<dbReference type="SMART" id="SM00219">
    <property type="entry name" value="TyrKc"/>
    <property type="match status" value="1"/>
</dbReference>
<dbReference type="Pfam" id="PF07714">
    <property type="entry name" value="PK_Tyr_Ser-Thr"/>
    <property type="match status" value="1"/>
</dbReference>
<dbReference type="GO" id="GO:0043235">
    <property type="term" value="C:receptor complex"/>
    <property type="evidence" value="ECO:0007669"/>
    <property type="project" value="TreeGrafter"/>
</dbReference>
<gene>
    <name evidence="2" type="ORF">ZHAS_00004133</name>
</gene>
<dbReference type="GO" id="GO:0005524">
    <property type="term" value="F:ATP binding"/>
    <property type="evidence" value="ECO:0007669"/>
    <property type="project" value="InterPro"/>
</dbReference>
<keyword evidence="2" id="KW-0418">Kinase</keyword>
<dbReference type="FunFam" id="1.10.510.10:FF:001927">
    <property type="entry name" value="Receptor protein-tyrosine kinase"/>
    <property type="match status" value="1"/>
</dbReference>
<keyword evidence="2" id="KW-0808">Transferase</keyword>
<evidence type="ECO:0000313" key="3">
    <source>
        <dbReference type="EnsemblMetazoa" id="ASIC004133-PA"/>
    </source>
</evidence>
<dbReference type="EnsemblMetazoa" id="ASIC004133-RA">
    <property type="protein sequence ID" value="ASIC004133-PA"/>
    <property type="gene ID" value="ASIC004133"/>
</dbReference>
<dbReference type="GO" id="GO:0007169">
    <property type="term" value="P:cell surface receptor protein tyrosine kinase signaling pathway"/>
    <property type="evidence" value="ECO:0007669"/>
    <property type="project" value="TreeGrafter"/>
</dbReference>
<reference evidence="2 4" key="1">
    <citation type="journal article" date="2014" name="BMC Genomics">
        <title>Genome sequence of Anopheles sinensis provides insight into genetics basis of mosquito competence for malaria parasites.</title>
        <authorList>
            <person name="Zhou D."/>
            <person name="Zhang D."/>
            <person name="Ding G."/>
            <person name="Shi L."/>
            <person name="Hou Q."/>
            <person name="Ye Y."/>
            <person name="Xu Y."/>
            <person name="Zhou H."/>
            <person name="Xiong C."/>
            <person name="Li S."/>
            <person name="Yu J."/>
            <person name="Hong S."/>
            <person name="Yu X."/>
            <person name="Zou P."/>
            <person name="Chen C."/>
            <person name="Chang X."/>
            <person name="Wang W."/>
            <person name="Lv Y."/>
            <person name="Sun Y."/>
            <person name="Ma L."/>
            <person name="Shen B."/>
            <person name="Zhu C."/>
        </authorList>
    </citation>
    <scope>NUCLEOTIDE SEQUENCE [LARGE SCALE GENOMIC DNA]</scope>
</reference>
<sequence length="179" mass="21013">MCERNVVKISDFGMARKVIRGCIYHKQRNDPLPVKWLALECISCRKFSTQSDVWAFGVLLWEMFSLGAVPYADIQTYEELYRLLRDGYRMEKPLYADEKIYDIMLSCWFVNVDLRPLFDKLASTFNGMLPSELWNRYIVLNELYERSNHLREQPPEIECSLEVGSPAEVAPPIPTHHFE</sequence>
<dbReference type="PRINTS" id="PR00109">
    <property type="entry name" value="TYRKINASE"/>
</dbReference>
<dbReference type="EMBL" id="ATLV01012685">
    <property type="status" value="NOT_ANNOTATED_CDS"/>
    <property type="molecule type" value="Genomic_DNA"/>
</dbReference>
<dbReference type="EMBL" id="KE524808">
    <property type="protein sequence ID" value="KFB36963.1"/>
    <property type="molecule type" value="Genomic_DNA"/>
</dbReference>
<accession>A0A084VG69</accession>
<evidence type="ECO:0000313" key="4">
    <source>
        <dbReference type="Proteomes" id="UP000030765"/>
    </source>
</evidence>
<dbReference type="PANTHER" id="PTHR24416:SF600">
    <property type="entry name" value="PDGF- AND VEGF-RECEPTOR RELATED, ISOFORM J"/>
    <property type="match status" value="1"/>
</dbReference>
<dbReference type="InterPro" id="IPR020635">
    <property type="entry name" value="Tyr_kinase_cat_dom"/>
</dbReference>
<dbReference type="InterPro" id="IPR011009">
    <property type="entry name" value="Kinase-like_dom_sf"/>
</dbReference>
<evidence type="ECO:0000259" key="1">
    <source>
        <dbReference type="PROSITE" id="PS50011"/>
    </source>
</evidence>
<dbReference type="STRING" id="74873.A0A084VG69"/>
<dbReference type="InterPro" id="IPR001245">
    <property type="entry name" value="Ser-Thr/Tyr_kinase_cat_dom"/>
</dbReference>
<dbReference type="PROSITE" id="PS50011">
    <property type="entry name" value="PROTEIN_KINASE_DOM"/>
    <property type="match status" value="1"/>
</dbReference>
<dbReference type="InterPro" id="IPR000719">
    <property type="entry name" value="Prot_kinase_dom"/>
</dbReference>
<dbReference type="VEuPathDB" id="VectorBase:ASIC004133"/>
<evidence type="ECO:0000313" key="2">
    <source>
        <dbReference type="EMBL" id="KFB36963.1"/>
    </source>
</evidence>
<dbReference type="AlphaFoldDB" id="A0A084VG69"/>
<dbReference type="Gene3D" id="1.10.510.10">
    <property type="entry name" value="Transferase(Phosphotransferase) domain 1"/>
    <property type="match status" value="1"/>
</dbReference>
<dbReference type="VEuPathDB" id="VectorBase:ASIS003521"/>
<dbReference type="OrthoDB" id="6077854at2759"/>
<reference evidence="3" key="2">
    <citation type="submission" date="2020-05" db="UniProtKB">
        <authorList>
            <consortium name="EnsemblMetazoa"/>
        </authorList>
    </citation>
    <scope>IDENTIFICATION</scope>
</reference>
<dbReference type="PANTHER" id="PTHR24416">
    <property type="entry name" value="TYROSINE-PROTEIN KINASE RECEPTOR"/>
    <property type="match status" value="1"/>
</dbReference>
<dbReference type="GO" id="GO:0004714">
    <property type="term" value="F:transmembrane receptor protein tyrosine kinase activity"/>
    <property type="evidence" value="ECO:0007669"/>
    <property type="project" value="TreeGrafter"/>
</dbReference>
<keyword evidence="4" id="KW-1185">Reference proteome</keyword>
<dbReference type="InterPro" id="IPR050122">
    <property type="entry name" value="RTK"/>
</dbReference>